<feature type="domain" description="RPN13 DEUBAD" evidence="1">
    <location>
        <begin position="31"/>
        <end position="146"/>
    </location>
</feature>
<dbReference type="PANTHER" id="PTHR12225">
    <property type="entry name" value="ADHESION REGULATING MOLECULE 1 110 KDA CELL MEMBRANE GLYCOPROTEIN"/>
    <property type="match status" value="1"/>
</dbReference>
<comment type="caution">
    <text evidence="2">The sequence shown here is derived from an EMBL/GenBank/DDBJ whole genome shotgun (WGS) entry which is preliminary data.</text>
</comment>
<dbReference type="PANTHER" id="PTHR12225:SF0">
    <property type="entry name" value="PROTEASOMAL UBIQUITIN RECEPTOR ADRM1"/>
    <property type="match status" value="1"/>
</dbReference>
<dbReference type="InterPro" id="IPR006773">
    <property type="entry name" value="Rpn13/ADRM1"/>
</dbReference>
<dbReference type="GO" id="GO:0005634">
    <property type="term" value="C:nucleus"/>
    <property type="evidence" value="ECO:0007669"/>
    <property type="project" value="InterPro"/>
</dbReference>
<dbReference type="GO" id="GO:0008541">
    <property type="term" value="C:proteasome regulatory particle, lid subcomplex"/>
    <property type="evidence" value="ECO:0007669"/>
    <property type="project" value="TreeGrafter"/>
</dbReference>
<dbReference type="InterPro" id="IPR038108">
    <property type="entry name" value="RPN13_DEUBAD_sf"/>
</dbReference>
<dbReference type="InterPro" id="IPR032368">
    <property type="entry name" value="RPN13_DEUBAD"/>
</dbReference>
<evidence type="ECO:0000313" key="3">
    <source>
        <dbReference type="Proteomes" id="UP001172155"/>
    </source>
</evidence>
<sequence>MNGRASSDPAALVRSLLDSLKGGSQGLGGGQSQGKTYPMLTDLLDTSTTLPMADHCPDKVVDSLVSYLPPTVVVLAQQGDNGDAFSKEPSPADAAAAQEAMSYAQKRALLKRVLRSPQFHQSLDSLSLALREGGLPSIAEALGIEVVNGGLVRGGAVPLGGGEAVEAFVNGFKKKVQGSE</sequence>
<dbReference type="AlphaFoldDB" id="A0AA40F661"/>
<evidence type="ECO:0000259" key="1">
    <source>
        <dbReference type="Pfam" id="PF16550"/>
    </source>
</evidence>
<dbReference type="GO" id="GO:0005737">
    <property type="term" value="C:cytoplasm"/>
    <property type="evidence" value="ECO:0007669"/>
    <property type="project" value="InterPro"/>
</dbReference>
<name>A0AA40F661_9PEZI</name>
<dbReference type="Pfam" id="PF16550">
    <property type="entry name" value="RPN13_C"/>
    <property type="match status" value="1"/>
</dbReference>
<dbReference type="Gene3D" id="1.10.2020.20">
    <property type="match status" value="1"/>
</dbReference>
<dbReference type="GO" id="GO:0070628">
    <property type="term" value="F:proteasome binding"/>
    <property type="evidence" value="ECO:0007669"/>
    <property type="project" value="TreeGrafter"/>
</dbReference>
<dbReference type="EMBL" id="JAUKUD010000002">
    <property type="protein sequence ID" value="KAK0751551.1"/>
    <property type="molecule type" value="Genomic_DNA"/>
</dbReference>
<organism evidence="2 3">
    <name type="scientific">Schizothecium vesticola</name>
    <dbReference type="NCBI Taxonomy" id="314040"/>
    <lineage>
        <taxon>Eukaryota</taxon>
        <taxon>Fungi</taxon>
        <taxon>Dikarya</taxon>
        <taxon>Ascomycota</taxon>
        <taxon>Pezizomycotina</taxon>
        <taxon>Sordariomycetes</taxon>
        <taxon>Sordariomycetidae</taxon>
        <taxon>Sordariales</taxon>
        <taxon>Schizotheciaceae</taxon>
        <taxon>Schizothecium</taxon>
    </lineage>
</organism>
<reference evidence="2" key="1">
    <citation type="submission" date="2023-06" db="EMBL/GenBank/DDBJ databases">
        <title>Genome-scale phylogeny and comparative genomics of the fungal order Sordariales.</title>
        <authorList>
            <consortium name="Lawrence Berkeley National Laboratory"/>
            <person name="Hensen N."/>
            <person name="Bonometti L."/>
            <person name="Westerberg I."/>
            <person name="Brannstrom I.O."/>
            <person name="Guillou S."/>
            <person name="Cros-Aarteil S."/>
            <person name="Calhoun S."/>
            <person name="Haridas S."/>
            <person name="Kuo A."/>
            <person name="Mondo S."/>
            <person name="Pangilinan J."/>
            <person name="Riley R."/>
            <person name="LaButti K."/>
            <person name="Andreopoulos B."/>
            <person name="Lipzen A."/>
            <person name="Chen C."/>
            <person name="Yanf M."/>
            <person name="Daum C."/>
            <person name="Ng V."/>
            <person name="Clum A."/>
            <person name="Steindorff A."/>
            <person name="Ohm R."/>
            <person name="Martin F."/>
            <person name="Silar P."/>
            <person name="Natvig D."/>
            <person name="Lalanne C."/>
            <person name="Gautier V."/>
            <person name="Ament-velasquez S.L."/>
            <person name="Kruys A."/>
            <person name="Hutchinson M.I."/>
            <person name="Powell A.J."/>
            <person name="Barry K."/>
            <person name="Miller A.N."/>
            <person name="Grigoriev I.V."/>
            <person name="Debuchy R."/>
            <person name="Gladieux P."/>
            <person name="Thoren M.H."/>
            <person name="Johannesson H."/>
        </authorList>
    </citation>
    <scope>NUCLEOTIDE SEQUENCE</scope>
    <source>
        <strain evidence="2">SMH3187-1</strain>
    </source>
</reference>
<accession>A0AA40F661</accession>
<protein>
    <recommendedName>
        <fullName evidence="1">RPN13 DEUBAD domain-containing protein</fullName>
    </recommendedName>
</protein>
<dbReference type="GO" id="GO:0061133">
    <property type="term" value="F:endopeptidase activator activity"/>
    <property type="evidence" value="ECO:0007669"/>
    <property type="project" value="TreeGrafter"/>
</dbReference>
<dbReference type="Proteomes" id="UP001172155">
    <property type="component" value="Unassembled WGS sequence"/>
</dbReference>
<proteinExistence type="predicted"/>
<evidence type="ECO:0000313" key="2">
    <source>
        <dbReference type="EMBL" id="KAK0751551.1"/>
    </source>
</evidence>
<gene>
    <name evidence="2" type="ORF">B0T18DRAFT_71137</name>
</gene>
<keyword evidence="3" id="KW-1185">Reference proteome</keyword>